<dbReference type="Gene3D" id="3.40.50.10890">
    <property type="match status" value="1"/>
</dbReference>
<name>Q8MVQ5_BOLVI</name>
<evidence type="ECO:0000256" key="1">
    <source>
        <dbReference type="ARBA" id="ARBA00004123"/>
    </source>
</evidence>
<evidence type="ECO:0000313" key="3">
    <source>
        <dbReference type="EMBL" id="AAM76086.1"/>
    </source>
</evidence>
<evidence type="ECO:0000256" key="2">
    <source>
        <dbReference type="ARBA" id="ARBA00023242"/>
    </source>
</evidence>
<dbReference type="SUPFAM" id="SSF56281">
    <property type="entry name" value="Metallo-hydrolase/oxidoreductase"/>
    <property type="match status" value="1"/>
</dbReference>
<feature type="non-terminal residue" evidence="3">
    <location>
        <position position="1"/>
    </location>
</feature>
<keyword evidence="2" id="KW-0539">Nucleus</keyword>
<dbReference type="GO" id="GO:0032039">
    <property type="term" value="C:integrator complex"/>
    <property type="evidence" value="ECO:0007669"/>
    <property type="project" value="InterPro"/>
</dbReference>
<proteinExistence type="evidence at transcript level"/>
<comment type="subcellular location">
    <subcellularLocation>
        <location evidence="1">Nucleus</location>
    </subcellularLocation>
</comment>
<dbReference type="PANTHER" id="PTHR46094:SF1">
    <property type="entry name" value="INTEGRATOR COMPLEX SUBUNIT 9"/>
    <property type="match status" value="1"/>
</dbReference>
<gene>
    <name evidence="3" type="primary">unk1</name>
</gene>
<reference evidence="3" key="1">
    <citation type="journal article" date="2002" name="Development">
        <title>A molecular analysis of ascidian metamorphosis reveals activation of an innate immune response.</title>
        <authorList>
            <person name="Davidson B."/>
            <person name="Swalla B.J."/>
        </authorList>
    </citation>
    <scope>NUCLEOTIDE SEQUENCE</scope>
</reference>
<protein>
    <submittedName>
        <fullName evidence="3">FLJ10871-like protein</fullName>
    </submittedName>
</protein>
<dbReference type="InterPro" id="IPR036866">
    <property type="entry name" value="RibonucZ/Hydroxyglut_hydro"/>
</dbReference>
<dbReference type="EMBL" id="AF483006">
    <property type="protein sequence ID" value="AAM76086.1"/>
    <property type="molecule type" value="mRNA"/>
</dbReference>
<dbReference type="InterPro" id="IPR027074">
    <property type="entry name" value="Integrator_9su"/>
</dbReference>
<dbReference type="GO" id="GO:0034472">
    <property type="term" value="P:snRNA 3'-end processing"/>
    <property type="evidence" value="ECO:0007669"/>
    <property type="project" value="TreeGrafter"/>
</dbReference>
<accession>Q8MVQ5</accession>
<organism evidence="3">
    <name type="scientific">Boltenia villosa</name>
    <name type="common">Spiny-headed tunicate</name>
    <name type="synonym">Cynthia villosa</name>
    <dbReference type="NCBI Taxonomy" id="63515"/>
    <lineage>
        <taxon>Eukaryota</taxon>
        <taxon>Metazoa</taxon>
        <taxon>Chordata</taxon>
        <taxon>Tunicata</taxon>
        <taxon>Ascidiacea</taxon>
        <taxon>Stolidobranchia</taxon>
        <taxon>Pyuridae</taxon>
        <taxon>Boltenia</taxon>
    </lineage>
</organism>
<sequence length="202" mass="22553">HEGLSASFKEPCIVFAGHPSLRFGDAVHFVEMWRKSAANSIIFVEPNFPYLEALAPFQPMQMRAFHFEIDTRTNHTGSSMLLNDLQSKNVIVPASYTKPPVLQPHRSDVCIQINQPLFVMERKSVLPINVKRKFEKVELLPDLATTLMPAEVKPGVMLAAVSAELEIKNNKRTLRVVPKPAPGVRKPTISGKLVPCIDLYLG</sequence>
<dbReference type="PANTHER" id="PTHR46094">
    <property type="entry name" value="INTEGRATOR COMPLEX SUBUNIT 9"/>
    <property type="match status" value="1"/>
</dbReference>
<dbReference type="AlphaFoldDB" id="Q8MVQ5"/>